<gene>
    <name evidence="2" type="ORF">EDD73_10931</name>
</gene>
<keyword evidence="3" id="KW-1185">Reference proteome</keyword>
<dbReference type="OrthoDB" id="2080830at2"/>
<comment type="caution">
    <text evidence="2">The sequence shown here is derived from an EMBL/GenBank/DDBJ whole genome shotgun (WGS) entry which is preliminary data.</text>
</comment>
<proteinExistence type="predicted"/>
<reference evidence="2 3" key="1">
    <citation type="submission" date="2019-03" db="EMBL/GenBank/DDBJ databases">
        <title>Genomic Encyclopedia of Type Strains, Phase IV (KMG-IV): sequencing the most valuable type-strain genomes for metagenomic binning, comparative biology and taxonomic classification.</title>
        <authorList>
            <person name="Goeker M."/>
        </authorList>
    </citation>
    <scope>NUCLEOTIDE SEQUENCE [LARGE SCALE GENOMIC DNA]</scope>
    <source>
        <strain evidence="2 3">DSM 11170</strain>
    </source>
</reference>
<evidence type="ECO:0000256" key="1">
    <source>
        <dbReference type="SAM" id="MobiDB-lite"/>
    </source>
</evidence>
<dbReference type="RefSeq" id="WP_131918961.1">
    <property type="nucleotide sequence ID" value="NZ_JAOQNU010000009.1"/>
</dbReference>
<dbReference type="Proteomes" id="UP000294813">
    <property type="component" value="Unassembled WGS sequence"/>
</dbReference>
<evidence type="ECO:0008006" key="4">
    <source>
        <dbReference type="Google" id="ProtNLM"/>
    </source>
</evidence>
<evidence type="ECO:0000313" key="3">
    <source>
        <dbReference type="Proteomes" id="UP000294813"/>
    </source>
</evidence>
<evidence type="ECO:0000313" key="2">
    <source>
        <dbReference type="EMBL" id="TCP64490.1"/>
    </source>
</evidence>
<dbReference type="AlphaFoldDB" id="A0A4R2RKR6"/>
<name>A0A4R2RKR6_9FIRM</name>
<sequence length="286" mass="30826">MAESANRKKTATSSLMWLLILAIPVVGMAAVAAAQVAGIIDARPWLQQIPVVGAWIPQKTPDQIGFQQTLEERNMAKLQAENADLALKLAEAEAAKAASASAPPQPSAEEVEKKKQVEAEKQKQAALLQEQIKLAEEAKARDQKLLEKLLAMKPAAAAKIMQEFPDDDISRLLGLMEVEDAAKMMAAFEPARAARIIYPSGGTEYDNRLKDQLQTAQMKEKYQQLGATLAAMNSADAVLMMEQMQDNMAASVLRAMNQDAAGKLLSAIAAANPSRAAMLVNLMTSV</sequence>
<dbReference type="EMBL" id="SLXT01000009">
    <property type="protein sequence ID" value="TCP64490.1"/>
    <property type="molecule type" value="Genomic_DNA"/>
</dbReference>
<feature type="region of interest" description="Disordered" evidence="1">
    <location>
        <begin position="97"/>
        <end position="117"/>
    </location>
</feature>
<organism evidence="2 3">
    <name type="scientific">Heliophilum fasciatum</name>
    <dbReference type="NCBI Taxonomy" id="35700"/>
    <lineage>
        <taxon>Bacteria</taxon>
        <taxon>Bacillati</taxon>
        <taxon>Bacillota</taxon>
        <taxon>Clostridia</taxon>
        <taxon>Eubacteriales</taxon>
        <taxon>Heliobacteriaceae</taxon>
        <taxon>Heliophilum</taxon>
    </lineage>
</organism>
<protein>
    <recommendedName>
        <fullName evidence="4">MgtE-like protein</fullName>
    </recommendedName>
</protein>
<accession>A0A4R2RKR6</accession>